<feature type="transmembrane region" description="Helical" evidence="7">
    <location>
        <begin position="394"/>
        <end position="413"/>
    </location>
</feature>
<feature type="transmembrane region" description="Helical" evidence="7">
    <location>
        <begin position="304"/>
        <end position="323"/>
    </location>
</feature>
<evidence type="ECO:0000256" key="6">
    <source>
        <dbReference type="ARBA" id="ARBA00023136"/>
    </source>
</evidence>
<dbReference type="PhylomeDB" id="Q7NNF4"/>
<accession>Q7NNF4</accession>
<comment type="similarity">
    <text evidence="2">Belongs to the polysaccharide synthase family.</text>
</comment>
<name>Q7NNF4_GLOVI</name>
<dbReference type="KEGG" id="gvi:glr0457"/>
<protein>
    <submittedName>
        <fullName evidence="8">Glr0457 protein</fullName>
    </submittedName>
</protein>
<keyword evidence="6 7" id="KW-0472">Membrane</keyword>
<dbReference type="Proteomes" id="UP000000557">
    <property type="component" value="Chromosome"/>
</dbReference>
<organism evidence="8 9">
    <name type="scientific">Gloeobacter violaceus (strain ATCC 29082 / PCC 7421)</name>
    <dbReference type="NCBI Taxonomy" id="251221"/>
    <lineage>
        <taxon>Bacteria</taxon>
        <taxon>Bacillati</taxon>
        <taxon>Cyanobacteriota</taxon>
        <taxon>Cyanophyceae</taxon>
        <taxon>Gloeobacterales</taxon>
        <taxon>Gloeobacteraceae</taxon>
        <taxon>Gloeobacter</taxon>
    </lineage>
</organism>
<evidence type="ECO:0000256" key="4">
    <source>
        <dbReference type="ARBA" id="ARBA00022692"/>
    </source>
</evidence>
<reference evidence="8 9" key="1">
    <citation type="journal article" date="2003" name="DNA Res.">
        <title>Complete genome structure of Gloeobacter violaceus PCC 7421, a cyanobacterium that lacks thylakoids.</title>
        <authorList>
            <person name="Nakamura Y."/>
            <person name="Kaneko T."/>
            <person name="Sato S."/>
            <person name="Mimuro M."/>
            <person name="Miyashita H."/>
            <person name="Tsuchiya T."/>
            <person name="Sasamoto S."/>
            <person name="Watanabe A."/>
            <person name="Kawashima K."/>
            <person name="Kishida Y."/>
            <person name="Kiyokawa C."/>
            <person name="Kohara M."/>
            <person name="Matsumoto M."/>
            <person name="Matsuno A."/>
            <person name="Nakazaki N."/>
            <person name="Shimpo S."/>
            <person name="Takeuchi C."/>
            <person name="Yamada M."/>
            <person name="Tabata S."/>
        </authorList>
    </citation>
    <scope>NUCLEOTIDE SEQUENCE [LARGE SCALE GENOMIC DNA]</scope>
    <source>
        <strain evidence="9">ATCC 29082 / PCC 7421</strain>
    </source>
</reference>
<dbReference type="PATRIC" id="fig|251221.4.peg.465"/>
<feature type="transmembrane region" description="Helical" evidence="7">
    <location>
        <begin position="93"/>
        <end position="112"/>
    </location>
</feature>
<comment type="subcellular location">
    <subcellularLocation>
        <location evidence="1">Cell membrane</location>
        <topology evidence="1">Multi-pass membrane protein</topology>
    </subcellularLocation>
</comment>
<feature type="transmembrane region" description="Helical" evidence="7">
    <location>
        <begin position="370"/>
        <end position="388"/>
    </location>
</feature>
<dbReference type="RefSeq" id="WP_011140460.1">
    <property type="nucleotide sequence ID" value="NC_005125.1"/>
</dbReference>
<dbReference type="Pfam" id="PF13440">
    <property type="entry name" value="Polysacc_synt_3"/>
    <property type="match status" value="1"/>
</dbReference>
<sequence length="494" mass="53635">MGNKIGWIKPLLNRLPLRGHLARGGMWLLSAFFFERGSQFLMQLLLARLLSPNEFGLWAMVLVLTNFSRLFRDGAVGSVLVQRGLEDKKLVDAVYSLGVNISFGMFILQALAGFPLSLFFDQPLLWPLTAFHALVFLINAGTGAHDAVMLRQQRFKDIAISDSAAGASRLLGAAICALCGGGVWSFAVAEVAYACTDAVTRRRMSGYRFAYAFKPDPEALKEVRRFITGMLGISMAAQANTSGDNLVIGRLLGAQALGYYNVAYQLAMVPVFAAAKTNRVHFSALSRMEPAECRPYVVRAIEQYGLIAAPINALSFVLAPWLIPFLYGADWVDAIKVFQLVLVFAYVRGTMQILGTSLTAAGKPGINARINWALVPLSIPAYLAGAWLGGIQGVALAVAVVMGPAALVWFWLAVCRTNGWRLGDLARPILLPPAVAVLAVASTWLVTLPIALEALMMLAFYLVSVTGLLIRLPKLRGQDKAYIQQDLANTTSKH</sequence>
<evidence type="ECO:0000313" key="9">
    <source>
        <dbReference type="Proteomes" id="UP000000557"/>
    </source>
</evidence>
<dbReference type="PANTHER" id="PTHR30250">
    <property type="entry name" value="PST FAMILY PREDICTED COLANIC ACID TRANSPORTER"/>
    <property type="match status" value="1"/>
</dbReference>
<feature type="transmembrane region" description="Helical" evidence="7">
    <location>
        <begin position="335"/>
        <end position="358"/>
    </location>
</feature>
<evidence type="ECO:0000256" key="1">
    <source>
        <dbReference type="ARBA" id="ARBA00004651"/>
    </source>
</evidence>
<feature type="transmembrane region" description="Helical" evidence="7">
    <location>
        <begin position="124"/>
        <end position="144"/>
    </location>
</feature>
<dbReference type="InParanoid" id="Q7NNF4"/>
<evidence type="ECO:0000256" key="5">
    <source>
        <dbReference type="ARBA" id="ARBA00022989"/>
    </source>
</evidence>
<evidence type="ECO:0000256" key="3">
    <source>
        <dbReference type="ARBA" id="ARBA00022475"/>
    </source>
</evidence>
<dbReference type="GO" id="GO:0005886">
    <property type="term" value="C:plasma membrane"/>
    <property type="evidence" value="ECO:0000318"/>
    <property type="project" value="GO_Central"/>
</dbReference>
<keyword evidence="9" id="KW-1185">Reference proteome</keyword>
<evidence type="ECO:0000313" key="8">
    <source>
        <dbReference type="EMBL" id="BAC88398.1"/>
    </source>
</evidence>
<dbReference type="InterPro" id="IPR050833">
    <property type="entry name" value="Poly_Biosynth_Transport"/>
</dbReference>
<dbReference type="PANTHER" id="PTHR30250:SF10">
    <property type="entry name" value="LIPOPOLYSACCHARIDE BIOSYNTHESIS PROTEIN WZXC"/>
    <property type="match status" value="1"/>
</dbReference>
<dbReference type="eggNOG" id="COG2244">
    <property type="taxonomic scope" value="Bacteria"/>
</dbReference>
<keyword evidence="4 7" id="KW-0812">Transmembrane</keyword>
<keyword evidence="5 7" id="KW-1133">Transmembrane helix</keyword>
<dbReference type="STRING" id="251221.gene:10757929"/>
<evidence type="ECO:0000256" key="2">
    <source>
        <dbReference type="ARBA" id="ARBA00007430"/>
    </source>
</evidence>
<dbReference type="OrthoDB" id="9770347at2"/>
<dbReference type="EMBL" id="BA000045">
    <property type="protein sequence ID" value="BAC88398.1"/>
    <property type="molecule type" value="Genomic_DNA"/>
</dbReference>
<feature type="transmembrane region" description="Helical" evidence="7">
    <location>
        <begin position="450"/>
        <end position="470"/>
    </location>
</feature>
<feature type="transmembrane region" description="Helical" evidence="7">
    <location>
        <begin position="425"/>
        <end position="444"/>
    </location>
</feature>
<dbReference type="AlphaFoldDB" id="Q7NNF4"/>
<evidence type="ECO:0000256" key="7">
    <source>
        <dbReference type="SAM" id="Phobius"/>
    </source>
</evidence>
<gene>
    <name evidence="8" type="ordered locus">glr0457</name>
</gene>
<reference evidence="8 9" key="2">
    <citation type="journal article" date="2003" name="DNA Res.">
        <title>Complete genome structure of Gloeobacter violaceus PCC 7421, a cyanobacterium that lacks thylakoids (supplement).</title>
        <authorList>
            <person name="Nakamura Y."/>
            <person name="Kaneko T."/>
            <person name="Sato S."/>
            <person name="Mimuro M."/>
            <person name="Miyashita H."/>
            <person name="Tsuchiya T."/>
            <person name="Sasamoto S."/>
            <person name="Watanabe A."/>
            <person name="Kawashima K."/>
            <person name="Kishida Y."/>
            <person name="Kiyokawa C."/>
            <person name="Kohara M."/>
            <person name="Matsumoto M."/>
            <person name="Matsuno A."/>
            <person name="Nakazaki N."/>
            <person name="Shimpo S."/>
            <person name="Takeuchi C."/>
            <person name="Yamada M."/>
            <person name="Tabata S."/>
        </authorList>
    </citation>
    <scope>NUCLEOTIDE SEQUENCE [LARGE SCALE GENOMIC DNA]</scope>
    <source>
        <strain evidence="9">ATCC 29082 / PCC 7421</strain>
    </source>
</reference>
<dbReference type="HOGENOM" id="CLU_026911_3_1_3"/>
<dbReference type="EnsemblBacteria" id="BAC88398">
    <property type="protein sequence ID" value="BAC88398"/>
    <property type="gene ID" value="BAC88398"/>
</dbReference>
<proteinExistence type="inferred from homology"/>
<keyword evidence="3" id="KW-1003">Cell membrane</keyword>